<dbReference type="InterPro" id="IPR001789">
    <property type="entry name" value="Sig_transdc_resp-reg_receiver"/>
</dbReference>
<evidence type="ECO:0000313" key="5">
    <source>
        <dbReference type="Proteomes" id="UP001500945"/>
    </source>
</evidence>
<dbReference type="CDD" id="cd17535">
    <property type="entry name" value="REC_NarL-like"/>
    <property type="match status" value="1"/>
</dbReference>
<keyword evidence="1" id="KW-0238">DNA-binding</keyword>
<dbReference type="PANTHER" id="PTHR43214:SF43">
    <property type="entry name" value="TWO-COMPONENT RESPONSE REGULATOR"/>
    <property type="match status" value="1"/>
</dbReference>
<reference evidence="5" key="1">
    <citation type="journal article" date="2019" name="Int. J. Syst. Evol. Microbiol.">
        <title>The Global Catalogue of Microorganisms (GCM) 10K type strain sequencing project: providing services to taxonomists for standard genome sequencing and annotation.</title>
        <authorList>
            <consortium name="The Broad Institute Genomics Platform"/>
            <consortium name="The Broad Institute Genome Sequencing Center for Infectious Disease"/>
            <person name="Wu L."/>
            <person name="Ma J."/>
        </authorList>
    </citation>
    <scope>NUCLEOTIDE SEQUENCE [LARGE SCALE GENOMIC DNA]</scope>
    <source>
        <strain evidence="5">JCM 17809</strain>
    </source>
</reference>
<dbReference type="Gene3D" id="3.40.50.2300">
    <property type="match status" value="1"/>
</dbReference>
<dbReference type="SUPFAM" id="SSF52172">
    <property type="entry name" value="CheY-like"/>
    <property type="match status" value="1"/>
</dbReference>
<comment type="caution">
    <text evidence="4">The sequence shown here is derived from an EMBL/GenBank/DDBJ whole genome shotgun (WGS) entry which is preliminary data.</text>
</comment>
<feature type="modified residue" description="4-aspartylphosphate" evidence="2">
    <location>
        <position position="75"/>
    </location>
</feature>
<protein>
    <recommendedName>
        <fullName evidence="3">Response regulatory domain-containing protein</fullName>
    </recommendedName>
</protein>
<evidence type="ECO:0000256" key="1">
    <source>
        <dbReference type="ARBA" id="ARBA00023125"/>
    </source>
</evidence>
<organism evidence="4 5">
    <name type="scientific">Fodinibacter luteus</name>
    <dbReference type="NCBI Taxonomy" id="552064"/>
    <lineage>
        <taxon>Bacteria</taxon>
        <taxon>Bacillati</taxon>
        <taxon>Actinomycetota</taxon>
        <taxon>Actinomycetes</taxon>
        <taxon>Micrococcales</taxon>
        <taxon>Intrasporangiaceae</taxon>
        <taxon>Fodinibacter (ex Wang et al. 2009)</taxon>
    </lineage>
</organism>
<sequence>MSEPSSARSQRSSGSRGCVPEPIRVAVVDDHEILRNTLRLVLVGAPDMEWVGEAQDGAEALDLVVRTLPDVVLMDLIMPGTDGLQATQTIVGACSSTRVLVLTSSTDPAHVRLSLGAGASGVLTKDGNPATILTGIRSVVRGEQTGPTTDPDS</sequence>
<name>A0ABP8KFS0_9MICO</name>
<dbReference type="PROSITE" id="PS50110">
    <property type="entry name" value="RESPONSE_REGULATORY"/>
    <property type="match status" value="1"/>
</dbReference>
<dbReference type="Pfam" id="PF00072">
    <property type="entry name" value="Response_reg"/>
    <property type="match status" value="1"/>
</dbReference>
<dbReference type="SMART" id="SM00448">
    <property type="entry name" value="REC"/>
    <property type="match status" value="1"/>
</dbReference>
<evidence type="ECO:0000313" key="4">
    <source>
        <dbReference type="EMBL" id="GAA4405514.1"/>
    </source>
</evidence>
<gene>
    <name evidence="4" type="ORF">GCM10023168_19280</name>
</gene>
<keyword evidence="5" id="KW-1185">Reference proteome</keyword>
<feature type="domain" description="Response regulatory" evidence="3">
    <location>
        <begin position="24"/>
        <end position="140"/>
    </location>
</feature>
<proteinExistence type="predicted"/>
<keyword evidence="2" id="KW-0597">Phosphoprotein</keyword>
<evidence type="ECO:0000256" key="2">
    <source>
        <dbReference type="PROSITE-ProRule" id="PRU00169"/>
    </source>
</evidence>
<dbReference type="Proteomes" id="UP001500945">
    <property type="component" value="Unassembled WGS sequence"/>
</dbReference>
<accession>A0ABP8KFS0</accession>
<evidence type="ECO:0000259" key="3">
    <source>
        <dbReference type="PROSITE" id="PS50110"/>
    </source>
</evidence>
<dbReference type="InterPro" id="IPR011006">
    <property type="entry name" value="CheY-like_superfamily"/>
</dbReference>
<dbReference type="RefSeq" id="WP_345205119.1">
    <property type="nucleotide sequence ID" value="NZ_BAABGM010000012.1"/>
</dbReference>
<dbReference type="InterPro" id="IPR058245">
    <property type="entry name" value="NreC/VraR/RcsB-like_REC"/>
</dbReference>
<dbReference type="EMBL" id="BAABGM010000012">
    <property type="protein sequence ID" value="GAA4405514.1"/>
    <property type="molecule type" value="Genomic_DNA"/>
</dbReference>
<dbReference type="InterPro" id="IPR039420">
    <property type="entry name" value="WalR-like"/>
</dbReference>
<dbReference type="PANTHER" id="PTHR43214">
    <property type="entry name" value="TWO-COMPONENT RESPONSE REGULATOR"/>
    <property type="match status" value="1"/>
</dbReference>